<dbReference type="Gene3D" id="3.40.50.300">
    <property type="entry name" value="P-loop containing nucleotide triphosphate hydrolases"/>
    <property type="match status" value="1"/>
</dbReference>
<dbReference type="GO" id="GO:0005886">
    <property type="term" value="C:plasma membrane"/>
    <property type="evidence" value="ECO:0007669"/>
    <property type="project" value="UniProtKB-SubCell"/>
</dbReference>
<feature type="transmembrane region" description="Helical" evidence="8">
    <location>
        <begin position="158"/>
        <end position="176"/>
    </location>
</feature>
<dbReference type="AlphaFoldDB" id="A0A9D2PRI4"/>
<comment type="caution">
    <text evidence="11">The sequence shown here is derived from an EMBL/GenBank/DDBJ whole genome shotgun (WGS) entry which is preliminary data.</text>
</comment>
<evidence type="ECO:0000313" key="11">
    <source>
        <dbReference type="EMBL" id="HJC63945.1"/>
    </source>
</evidence>
<dbReference type="Gene3D" id="1.20.1560.10">
    <property type="entry name" value="ABC transporter type 1, transmembrane domain"/>
    <property type="match status" value="1"/>
</dbReference>
<dbReference type="GO" id="GO:0016887">
    <property type="term" value="F:ATP hydrolysis activity"/>
    <property type="evidence" value="ECO:0007669"/>
    <property type="project" value="InterPro"/>
</dbReference>
<evidence type="ECO:0000259" key="9">
    <source>
        <dbReference type="PROSITE" id="PS50893"/>
    </source>
</evidence>
<dbReference type="Pfam" id="PF00005">
    <property type="entry name" value="ABC_tran"/>
    <property type="match status" value="1"/>
</dbReference>
<protein>
    <submittedName>
        <fullName evidence="11">ABC transporter ATP-binding protein/permease</fullName>
    </submittedName>
</protein>
<dbReference type="InterPro" id="IPR011527">
    <property type="entry name" value="ABC1_TM_dom"/>
</dbReference>
<evidence type="ECO:0000256" key="4">
    <source>
        <dbReference type="ARBA" id="ARBA00022741"/>
    </source>
</evidence>
<dbReference type="Pfam" id="PF00664">
    <property type="entry name" value="ABC_membrane"/>
    <property type="match status" value="1"/>
</dbReference>
<sequence>MLHTIQKLIGKSKKELYFPIFLMCIDSMGSMALYFVLYLTVLDLFFGTLTMNKIGIYTLVCLLGVIYRIIVYRKSYLLCFERAFNVTGQFRIKLADHFRKLSLGYFNQNSTGYLINTMTNDMGSFEGVLSHALSFLMKTVTLCGLILVGTFFINWKLALAECVVLLFAVPLLRWGNRLVEQLGTKKRTMTARMVSTVMEYIKGIKIFKAHNMTSTHFERLLESLEKVRKISVQIECQMAPPTAIYSILVNFLMPLVLLGGSYLLLGGQIPNESFIAFLIMSMAISGLLISFEHYYIMLKDLKLAADNLEKAMSHAPLPYQDDSFTLEQYDVAFQKVCFSYDNGEEVLHHISFTAPEGSVTALIGPSGSGKSTVANLIARFWDVSSGVITIGGRDIRELEPDRLLQSISAVFQENTLLSDTILNNIRVGKPDATMEEVIVAAKAACCHDFILKLPDGYNTVLAEGGASLSGGEKQRIAIARAILKNAPILLLDESTASLDADNEERINRALDHLMKGKTVFVIAHRLNTIQNADQIILLNNGNIEEIGTHLELLKKRGHYYSMIQEQEKAKAWIAKGE</sequence>
<feature type="domain" description="ABC transporter" evidence="9">
    <location>
        <begin position="331"/>
        <end position="565"/>
    </location>
</feature>
<dbReference type="InterPro" id="IPR027417">
    <property type="entry name" value="P-loop_NTPase"/>
</dbReference>
<dbReference type="FunFam" id="3.40.50.300:FF:000287">
    <property type="entry name" value="Multidrug ABC transporter ATP-binding protein"/>
    <property type="match status" value="1"/>
</dbReference>
<dbReference type="SMART" id="SM00382">
    <property type="entry name" value="AAA"/>
    <property type="match status" value="1"/>
</dbReference>
<dbReference type="PROSITE" id="PS50893">
    <property type="entry name" value="ABC_TRANSPORTER_2"/>
    <property type="match status" value="1"/>
</dbReference>
<evidence type="ECO:0000256" key="3">
    <source>
        <dbReference type="ARBA" id="ARBA00022692"/>
    </source>
</evidence>
<dbReference type="PROSITE" id="PS50929">
    <property type="entry name" value="ABC_TM1F"/>
    <property type="match status" value="1"/>
</dbReference>
<dbReference type="PROSITE" id="PS00211">
    <property type="entry name" value="ABC_TRANSPORTER_1"/>
    <property type="match status" value="1"/>
</dbReference>
<dbReference type="InterPro" id="IPR039421">
    <property type="entry name" value="Type_1_exporter"/>
</dbReference>
<keyword evidence="3 8" id="KW-0812">Transmembrane</keyword>
<dbReference type="PANTHER" id="PTHR43394:SF1">
    <property type="entry name" value="ATP-BINDING CASSETTE SUB-FAMILY B MEMBER 10, MITOCHONDRIAL"/>
    <property type="match status" value="1"/>
</dbReference>
<evidence type="ECO:0000256" key="7">
    <source>
        <dbReference type="ARBA" id="ARBA00023136"/>
    </source>
</evidence>
<dbReference type="SUPFAM" id="SSF52540">
    <property type="entry name" value="P-loop containing nucleoside triphosphate hydrolases"/>
    <property type="match status" value="1"/>
</dbReference>
<feature type="transmembrane region" description="Helical" evidence="8">
    <location>
        <begin position="128"/>
        <end position="152"/>
    </location>
</feature>
<feature type="transmembrane region" description="Helical" evidence="8">
    <location>
        <begin position="243"/>
        <end position="262"/>
    </location>
</feature>
<keyword evidence="4" id="KW-0547">Nucleotide-binding</keyword>
<dbReference type="InterPro" id="IPR017871">
    <property type="entry name" value="ABC_transporter-like_CS"/>
</dbReference>
<evidence type="ECO:0000256" key="8">
    <source>
        <dbReference type="SAM" id="Phobius"/>
    </source>
</evidence>
<evidence type="ECO:0000256" key="6">
    <source>
        <dbReference type="ARBA" id="ARBA00022989"/>
    </source>
</evidence>
<keyword evidence="5 11" id="KW-0067">ATP-binding</keyword>
<dbReference type="GO" id="GO:0005524">
    <property type="term" value="F:ATP binding"/>
    <property type="evidence" value="ECO:0007669"/>
    <property type="project" value="UniProtKB-KW"/>
</dbReference>
<comment type="subcellular location">
    <subcellularLocation>
        <location evidence="1">Cell membrane</location>
        <topology evidence="1">Multi-pass membrane protein</topology>
    </subcellularLocation>
</comment>
<evidence type="ECO:0000313" key="12">
    <source>
        <dbReference type="Proteomes" id="UP000823886"/>
    </source>
</evidence>
<proteinExistence type="predicted"/>
<evidence type="ECO:0000256" key="1">
    <source>
        <dbReference type="ARBA" id="ARBA00004651"/>
    </source>
</evidence>
<feature type="domain" description="ABC transmembrane type-1" evidence="10">
    <location>
        <begin position="20"/>
        <end position="300"/>
    </location>
</feature>
<name>A0A9D2PRI4_9FIRM</name>
<gene>
    <name evidence="11" type="ORF">H9753_10075</name>
</gene>
<dbReference type="Proteomes" id="UP000823886">
    <property type="component" value="Unassembled WGS sequence"/>
</dbReference>
<evidence type="ECO:0000256" key="5">
    <source>
        <dbReference type="ARBA" id="ARBA00022840"/>
    </source>
</evidence>
<reference evidence="11" key="1">
    <citation type="journal article" date="2021" name="PeerJ">
        <title>Extensive microbial diversity within the chicken gut microbiome revealed by metagenomics and culture.</title>
        <authorList>
            <person name="Gilroy R."/>
            <person name="Ravi A."/>
            <person name="Getino M."/>
            <person name="Pursley I."/>
            <person name="Horton D.L."/>
            <person name="Alikhan N.F."/>
            <person name="Baker D."/>
            <person name="Gharbi K."/>
            <person name="Hall N."/>
            <person name="Watson M."/>
            <person name="Adriaenssens E.M."/>
            <person name="Foster-Nyarko E."/>
            <person name="Jarju S."/>
            <person name="Secka A."/>
            <person name="Antonio M."/>
            <person name="Oren A."/>
            <person name="Chaudhuri R.R."/>
            <person name="La Ragione R."/>
            <person name="Hildebrand F."/>
            <person name="Pallen M.J."/>
        </authorList>
    </citation>
    <scope>NUCLEOTIDE SEQUENCE</scope>
    <source>
        <strain evidence="11">ChiBcec2-3848</strain>
    </source>
</reference>
<evidence type="ECO:0000259" key="10">
    <source>
        <dbReference type="PROSITE" id="PS50929"/>
    </source>
</evidence>
<feature type="transmembrane region" description="Helical" evidence="8">
    <location>
        <begin position="54"/>
        <end position="72"/>
    </location>
</feature>
<dbReference type="InterPro" id="IPR036640">
    <property type="entry name" value="ABC1_TM_sf"/>
</dbReference>
<dbReference type="GO" id="GO:0015421">
    <property type="term" value="F:ABC-type oligopeptide transporter activity"/>
    <property type="evidence" value="ECO:0007669"/>
    <property type="project" value="TreeGrafter"/>
</dbReference>
<dbReference type="EMBL" id="DWVZ01000138">
    <property type="protein sequence ID" value="HJC63945.1"/>
    <property type="molecule type" value="Genomic_DNA"/>
</dbReference>
<keyword evidence="7 8" id="KW-0472">Membrane</keyword>
<dbReference type="InterPro" id="IPR003439">
    <property type="entry name" value="ABC_transporter-like_ATP-bd"/>
</dbReference>
<reference evidence="11" key="2">
    <citation type="submission" date="2021-04" db="EMBL/GenBank/DDBJ databases">
        <authorList>
            <person name="Gilroy R."/>
        </authorList>
    </citation>
    <scope>NUCLEOTIDE SEQUENCE</scope>
    <source>
        <strain evidence="11">ChiBcec2-3848</strain>
    </source>
</reference>
<feature type="transmembrane region" description="Helical" evidence="8">
    <location>
        <begin position="274"/>
        <end position="295"/>
    </location>
</feature>
<accession>A0A9D2PRI4</accession>
<keyword evidence="2" id="KW-0813">Transport</keyword>
<feature type="transmembrane region" description="Helical" evidence="8">
    <location>
        <begin position="20"/>
        <end position="42"/>
    </location>
</feature>
<evidence type="ECO:0000256" key="2">
    <source>
        <dbReference type="ARBA" id="ARBA00022448"/>
    </source>
</evidence>
<dbReference type="PANTHER" id="PTHR43394">
    <property type="entry name" value="ATP-DEPENDENT PERMEASE MDL1, MITOCHONDRIAL"/>
    <property type="match status" value="1"/>
</dbReference>
<organism evidence="11 12">
    <name type="scientific">Candidatus Blautia merdavium</name>
    <dbReference type="NCBI Taxonomy" id="2838494"/>
    <lineage>
        <taxon>Bacteria</taxon>
        <taxon>Bacillati</taxon>
        <taxon>Bacillota</taxon>
        <taxon>Clostridia</taxon>
        <taxon>Lachnospirales</taxon>
        <taxon>Lachnospiraceae</taxon>
        <taxon>Blautia</taxon>
    </lineage>
</organism>
<dbReference type="SUPFAM" id="SSF90123">
    <property type="entry name" value="ABC transporter transmembrane region"/>
    <property type="match status" value="1"/>
</dbReference>
<keyword evidence="6 8" id="KW-1133">Transmembrane helix</keyword>
<dbReference type="InterPro" id="IPR003593">
    <property type="entry name" value="AAA+_ATPase"/>
</dbReference>